<evidence type="ECO:0000313" key="4">
    <source>
        <dbReference type="Proteomes" id="UP001629113"/>
    </source>
</evidence>
<accession>A0ABR4PCQ2</accession>
<evidence type="ECO:0000256" key="1">
    <source>
        <dbReference type="SAM" id="Coils"/>
    </source>
</evidence>
<keyword evidence="4" id="KW-1185">Reference proteome</keyword>
<evidence type="ECO:0000256" key="2">
    <source>
        <dbReference type="SAM" id="MobiDB-lite"/>
    </source>
</evidence>
<protein>
    <submittedName>
        <fullName evidence="3">Uncharacterized protein</fullName>
    </submittedName>
</protein>
<organism evidence="3 4">
    <name type="scientific">Phlyctema vagabunda</name>
    <dbReference type="NCBI Taxonomy" id="108571"/>
    <lineage>
        <taxon>Eukaryota</taxon>
        <taxon>Fungi</taxon>
        <taxon>Dikarya</taxon>
        <taxon>Ascomycota</taxon>
        <taxon>Pezizomycotina</taxon>
        <taxon>Leotiomycetes</taxon>
        <taxon>Helotiales</taxon>
        <taxon>Dermateaceae</taxon>
        <taxon>Phlyctema</taxon>
    </lineage>
</organism>
<proteinExistence type="predicted"/>
<dbReference type="EMBL" id="JBFCZG010000006">
    <property type="protein sequence ID" value="KAL3421092.1"/>
    <property type="molecule type" value="Genomic_DNA"/>
</dbReference>
<sequence length="184" mass="20425">MASVPNSPTPGRYPAPDDVSASTSQQQSTGNDSDTDIGTVFDLYQATKDRRKAASPRAIDLQHQNDATGGSMEFYDPTAAELFQSALARLKAAEKDMKQARDTAERLNAKCLNPYTGEETTLGACIRAERVRCFTHPTFETFIEMLDMILDHYKNGTKSTDEITYKVMKPTIDEFKAYISTYGN</sequence>
<feature type="coiled-coil region" evidence="1">
    <location>
        <begin position="83"/>
        <end position="110"/>
    </location>
</feature>
<reference evidence="3 4" key="1">
    <citation type="submission" date="2024-06" db="EMBL/GenBank/DDBJ databases">
        <title>Complete genome of Phlyctema vagabunda strain 19-DSS-EL-015.</title>
        <authorList>
            <person name="Fiorenzani C."/>
        </authorList>
    </citation>
    <scope>NUCLEOTIDE SEQUENCE [LARGE SCALE GENOMIC DNA]</scope>
    <source>
        <strain evidence="3 4">19-DSS-EL-015</strain>
    </source>
</reference>
<feature type="compositionally biased region" description="Polar residues" evidence="2">
    <location>
        <begin position="20"/>
        <end position="32"/>
    </location>
</feature>
<dbReference type="Proteomes" id="UP001629113">
    <property type="component" value="Unassembled WGS sequence"/>
</dbReference>
<name>A0ABR4PCQ2_9HELO</name>
<evidence type="ECO:0000313" key="3">
    <source>
        <dbReference type="EMBL" id="KAL3421092.1"/>
    </source>
</evidence>
<comment type="caution">
    <text evidence="3">The sequence shown here is derived from an EMBL/GenBank/DDBJ whole genome shotgun (WGS) entry which is preliminary data.</text>
</comment>
<feature type="region of interest" description="Disordered" evidence="2">
    <location>
        <begin position="1"/>
        <end position="38"/>
    </location>
</feature>
<gene>
    <name evidence="3" type="ORF">PVAG01_07537</name>
</gene>
<keyword evidence="1" id="KW-0175">Coiled coil</keyword>